<dbReference type="InterPro" id="IPR011029">
    <property type="entry name" value="DEATH-like_dom_sf"/>
</dbReference>
<name>A0A9W7WQQ3_TRIRA</name>
<dbReference type="OrthoDB" id="8803172at2759"/>
<dbReference type="SUPFAM" id="SSF47986">
    <property type="entry name" value="DEATH domain"/>
    <property type="match status" value="1"/>
</dbReference>
<dbReference type="CDD" id="cd01671">
    <property type="entry name" value="CARD"/>
    <property type="match status" value="1"/>
</dbReference>
<organism evidence="2 3">
    <name type="scientific">Triplophysa rosa</name>
    <name type="common">Cave loach</name>
    <dbReference type="NCBI Taxonomy" id="992332"/>
    <lineage>
        <taxon>Eukaryota</taxon>
        <taxon>Metazoa</taxon>
        <taxon>Chordata</taxon>
        <taxon>Craniata</taxon>
        <taxon>Vertebrata</taxon>
        <taxon>Euteleostomi</taxon>
        <taxon>Actinopterygii</taxon>
        <taxon>Neopterygii</taxon>
        <taxon>Teleostei</taxon>
        <taxon>Ostariophysi</taxon>
        <taxon>Cypriniformes</taxon>
        <taxon>Nemacheilidae</taxon>
        <taxon>Triplophysa</taxon>
    </lineage>
</organism>
<dbReference type="InterPro" id="IPR001315">
    <property type="entry name" value="CARD"/>
</dbReference>
<feature type="domain" description="CARD" evidence="1">
    <location>
        <begin position="5"/>
        <end position="82"/>
    </location>
</feature>
<keyword evidence="3" id="KW-1185">Reference proteome</keyword>
<accession>A0A9W7WQQ3</accession>
<sequence>MDADVVIRSEKQLQRNLRCLSKRMTWFLVQRMSSCLCRSRTITEYEAQVVASQTTDVGKASKLMEIVIRKGRRACSSFLSCLGICDPKLYESVTGYPAPFSHKDHHHSEDIPLSEKQASFPTCIINIHNSSLQHCIFGNNNSQCITCDQHSLLSQNDAINVDEMEDSQSHDQLIPAPDPVSRNDIHMERSHIEYVIIGDHNSMTVTETLDSEDEEDTEIEPEPLSA</sequence>
<dbReference type="Gene3D" id="1.10.533.10">
    <property type="entry name" value="Death Domain, Fas"/>
    <property type="match status" value="1"/>
</dbReference>
<proteinExistence type="predicted"/>
<evidence type="ECO:0000313" key="3">
    <source>
        <dbReference type="Proteomes" id="UP001059041"/>
    </source>
</evidence>
<reference evidence="2" key="1">
    <citation type="submission" date="2021-02" db="EMBL/GenBank/DDBJ databases">
        <title>Comparative genomics reveals that relaxation of natural selection precedes convergent phenotypic evolution of cavefish.</title>
        <authorList>
            <person name="Peng Z."/>
        </authorList>
    </citation>
    <scope>NUCLEOTIDE SEQUENCE</scope>
    <source>
        <tissue evidence="2">Muscle</tissue>
    </source>
</reference>
<dbReference type="GO" id="GO:0042981">
    <property type="term" value="P:regulation of apoptotic process"/>
    <property type="evidence" value="ECO:0007669"/>
    <property type="project" value="InterPro"/>
</dbReference>
<evidence type="ECO:0000313" key="2">
    <source>
        <dbReference type="EMBL" id="KAI7806568.1"/>
    </source>
</evidence>
<gene>
    <name evidence="2" type="ORF">IRJ41_008263</name>
</gene>
<dbReference type="Proteomes" id="UP001059041">
    <property type="component" value="Linkage Group LG8"/>
</dbReference>
<dbReference type="EMBL" id="JAFHDT010000008">
    <property type="protein sequence ID" value="KAI7806568.1"/>
    <property type="molecule type" value="Genomic_DNA"/>
</dbReference>
<evidence type="ECO:0000259" key="1">
    <source>
        <dbReference type="PROSITE" id="PS50209"/>
    </source>
</evidence>
<protein>
    <recommendedName>
        <fullName evidence="1">CARD domain-containing protein</fullName>
    </recommendedName>
</protein>
<dbReference type="AlphaFoldDB" id="A0A9W7WQQ3"/>
<dbReference type="Pfam" id="PF00619">
    <property type="entry name" value="CARD"/>
    <property type="match status" value="1"/>
</dbReference>
<comment type="caution">
    <text evidence="2">The sequence shown here is derived from an EMBL/GenBank/DDBJ whole genome shotgun (WGS) entry which is preliminary data.</text>
</comment>
<dbReference type="PROSITE" id="PS50209">
    <property type="entry name" value="CARD"/>
    <property type="match status" value="1"/>
</dbReference>